<name>A0A8T0T6Q0_PANVG</name>
<gene>
    <name evidence="2" type="ORF">PVAP13_4NG081625</name>
</gene>
<organism evidence="2 3">
    <name type="scientific">Panicum virgatum</name>
    <name type="common">Blackwell switchgrass</name>
    <dbReference type="NCBI Taxonomy" id="38727"/>
    <lineage>
        <taxon>Eukaryota</taxon>
        <taxon>Viridiplantae</taxon>
        <taxon>Streptophyta</taxon>
        <taxon>Embryophyta</taxon>
        <taxon>Tracheophyta</taxon>
        <taxon>Spermatophyta</taxon>
        <taxon>Magnoliopsida</taxon>
        <taxon>Liliopsida</taxon>
        <taxon>Poales</taxon>
        <taxon>Poaceae</taxon>
        <taxon>PACMAD clade</taxon>
        <taxon>Panicoideae</taxon>
        <taxon>Panicodae</taxon>
        <taxon>Paniceae</taxon>
        <taxon>Panicinae</taxon>
        <taxon>Panicum</taxon>
        <taxon>Panicum sect. Hiantes</taxon>
    </lineage>
</organism>
<dbReference type="SUPFAM" id="SSF53098">
    <property type="entry name" value="Ribonuclease H-like"/>
    <property type="match status" value="1"/>
</dbReference>
<dbReference type="PANTHER" id="PTHR45749">
    <property type="match status" value="1"/>
</dbReference>
<dbReference type="InterPro" id="IPR012337">
    <property type="entry name" value="RNaseH-like_sf"/>
</dbReference>
<evidence type="ECO:0000313" key="2">
    <source>
        <dbReference type="EMBL" id="KAG2604864.1"/>
    </source>
</evidence>
<dbReference type="PANTHER" id="PTHR45749:SF37">
    <property type="entry name" value="OS05G0311600 PROTEIN"/>
    <property type="match status" value="1"/>
</dbReference>
<dbReference type="EMBL" id="CM029044">
    <property type="protein sequence ID" value="KAG2604864.1"/>
    <property type="molecule type" value="Genomic_DNA"/>
</dbReference>
<proteinExistence type="predicted"/>
<accession>A0A8T0T6Q0</accession>
<sequence length="658" mass="75514">MKRKKTIDSFFKPIVSSSRVPENPNATNDQTTPIDVQVLEQNATPPSEAQQARNVTTAFERDPGKRTQIWQLSPTEQDEAIRFYISEGPYQPKFEPDEYPYNDAIHRRRFCRNWYADFWWLEYSPHTKRAYCFPCFLFSKKPIGKAGSDAFTVKGFQNWKKVHSSDKCAFLTHMGQDPSSAHNYSVQCYNNLKNRIAHIDQVVLKQKEKRVADARLRLKTTIDSIRWLTFQACPFRGHDESPDSINQGNFLEMVKLLASYNKEVNDVVLQNAPKKAKYTSPDVQKEILNIYARKVQISIREEIGNSKFCIMVDESRDESKKEQMAIVVRFVNKEGIIKERFLDLIHVKDTAALTLKDSICAVLSDNNLSVRDIRGQGYDGASNMRGEWNGLKALILSECPYAYYIHCMAHQLQLALVAASREAHEVHNFFQHAISIINVVSASSKRNDELLAKQAEQIAHEIELGELDTGRVLRNIANDRSIKRFSRGDAAGALHIILTFDFVFVLVLMEKIMKITEVLCQTLQKKSIDILNAMDSVSNTKVLLRDLRNDGWEPLLNEVMDFCGKHEVEIPDLNRRYADVTKSRNKHDNTTTLHHYKIDVFNVAIDQQLNELEDRFSSQATELLSLCASLDPRLDSFDRLVMTLPVSTLQPHREHSQL</sequence>
<protein>
    <recommendedName>
        <fullName evidence="1">TTF-type domain-containing protein</fullName>
    </recommendedName>
</protein>
<evidence type="ECO:0000313" key="3">
    <source>
        <dbReference type="Proteomes" id="UP000823388"/>
    </source>
</evidence>
<evidence type="ECO:0000259" key="1">
    <source>
        <dbReference type="SMART" id="SM00597"/>
    </source>
</evidence>
<dbReference type="Proteomes" id="UP000823388">
    <property type="component" value="Chromosome 4N"/>
</dbReference>
<dbReference type="InterPro" id="IPR025398">
    <property type="entry name" value="DUF4371"/>
</dbReference>
<dbReference type="InterPro" id="IPR006580">
    <property type="entry name" value="Znf_TTF"/>
</dbReference>
<dbReference type="Pfam" id="PF14291">
    <property type="entry name" value="DUF4371"/>
    <property type="match status" value="1"/>
</dbReference>
<comment type="caution">
    <text evidence="2">The sequence shown here is derived from an EMBL/GenBank/DDBJ whole genome shotgun (WGS) entry which is preliminary data.</text>
</comment>
<keyword evidence="3" id="KW-1185">Reference proteome</keyword>
<dbReference type="AlphaFoldDB" id="A0A8T0T6Q0"/>
<feature type="domain" description="TTF-type" evidence="1">
    <location>
        <begin position="106"/>
        <end position="205"/>
    </location>
</feature>
<reference evidence="2" key="1">
    <citation type="submission" date="2020-05" db="EMBL/GenBank/DDBJ databases">
        <title>WGS assembly of Panicum virgatum.</title>
        <authorList>
            <person name="Lovell J.T."/>
            <person name="Jenkins J."/>
            <person name="Shu S."/>
            <person name="Juenger T.E."/>
            <person name="Schmutz J."/>
        </authorList>
    </citation>
    <scope>NUCLEOTIDE SEQUENCE</scope>
    <source>
        <strain evidence="2">AP13</strain>
    </source>
</reference>
<dbReference type="SMART" id="SM00597">
    <property type="entry name" value="ZnF_TTF"/>
    <property type="match status" value="1"/>
</dbReference>